<protein>
    <submittedName>
        <fullName evidence="2">Transcriptional regulator, predicted component of viral defense system</fullName>
    </submittedName>
</protein>
<dbReference type="EMBL" id="FRBD01000015">
    <property type="protein sequence ID" value="SHK87711.1"/>
    <property type="molecule type" value="Genomic_DNA"/>
</dbReference>
<reference evidence="2 3" key="1">
    <citation type="submission" date="2016-11" db="EMBL/GenBank/DDBJ databases">
        <authorList>
            <person name="Jaros S."/>
            <person name="Januszkiewicz K."/>
            <person name="Wedrychowicz H."/>
        </authorList>
    </citation>
    <scope>NUCLEOTIDE SEQUENCE [LARGE SCALE GENOMIC DNA]</scope>
    <source>
        <strain evidence="2 3">KHT3</strain>
    </source>
</reference>
<evidence type="ECO:0000259" key="1">
    <source>
        <dbReference type="Pfam" id="PF09407"/>
    </source>
</evidence>
<feature type="domain" description="AbiEi antitoxin C-terminal" evidence="1">
    <location>
        <begin position="69"/>
        <end position="211"/>
    </location>
</feature>
<accession>A0A1M6W1M0</accession>
<name>A0A1M6W1M0_XYLRU</name>
<proteinExistence type="predicted"/>
<dbReference type="OrthoDB" id="42441at2"/>
<evidence type="ECO:0000313" key="3">
    <source>
        <dbReference type="Proteomes" id="UP000184130"/>
    </source>
</evidence>
<dbReference type="Proteomes" id="UP000184130">
    <property type="component" value="Unassembled WGS sequence"/>
</dbReference>
<dbReference type="AlphaFoldDB" id="A0A1M6W1M0"/>
<dbReference type="InterPro" id="IPR018547">
    <property type="entry name" value="AbiEi_C"/>
</dbReference>
<gene>
    <name evidence="2" type="ORF">SAMN05216463_1153</name>
</gene>
<organism evidence="2 3">
    <name type="scientific">Xylanibacter ruminicola</name>
    <name type="common">Prevotella ruminicola</name>
    <dbReference type="NCBI Taxonomy" id="839"/>
    <lineage>
        <taxon>Bacteria</taxon>
        <taxon>Pseudomonadati</taxon>
        <taxon>Bacteroidota</taxon>
        <taxon>Bacteroidia</taxon>
        <taxon>Bacteroidales</taxon>
        <taxon>Prevotellaceae</taxon>
        <taxon>Xylanibacter</taxon>
    </lineage>
</organism>
<evidence type="ECO:0000313" key="2">
    <source>
        <dbReference type="EMBL" id="SHK87711.1"/>
    </source>
</evidence>
<sequence>MTLQKWIKDRAIHGYPTFSIEDVRNTGMYSSEQILQNELSRLCANKTIANVYRGFYVIFPVHYILRGSIPANYYIDQLMSYLGKPYYVCMLSAAEHLGAAHQRPQQFSVMTTFPKRRVVSTRNVTIDWFYRDRLPEEAFIIKNTETGTIRISNPLLTAADLIQYQQHVGGLSRVATILEELAEQIDIRNQFRLIMSYVKTVTWQRLGYILEKIIDETTLADELYEQLYSKSVHMVYKPLSTSAEDNPSNRDSRWKININVQIETDDI</sequence>
<dbReference type="Pfam" id="PF09407">
    <property type="entry name" value="AbiEi_1"/>
    <property type="match status" value="1"/>
</dbReference>